<dbReference type="AlphaFoldDB" id="A0A9P3GDH8"/>
<name>A0A9P3GDH8_9APHY</name>
<gene>
    <name evidence="1" type="ORF">PsYK624_089060</name>
</gene>
<reference evidence="1 2" key="1">
    <citation type="submission" date="2021-08" db="EMBL/GenBank/DDBJ databases">
        <title>Draft Genome Sequence of Phanerochaete sordida strain YK-624.</title>
        <authorList>
            <person name="Mori T."/>
            <person name="Dohra H."/>
            <person name="Suzuki T."/>
            <person name="Kawagishi H."/>
            <person name="Hirai H."/>
        </authorList>
    </citation>
    <scope>NUCLEOTIDE SEQUENCE [LARGE SCALE GENOMIC DNA]</scope>
    <source>
        <strain evidence="1 2">YK-624</strain>
    </source>
</reference>
<evidence type="ECO:0000313" key="1">
    <source>
        <dbReference type="EMBL" id="GJE92750.1"/>
    </source>
</evidence>
<proteinExistence type="predicted"/>
<organism evidence="1 2">
    <name type="scientific">Phanerochaete sordida</name>
    <dbReference type="NCBI Taxonomy" id="48140"/>
    <lineage>
        <taxon>Eukaryota</taxon>
        <taxon>Fungi</taxon>
        <taxon>Dikarya</taxon>
        <taxon>Basidiomycota</taxon>
        <taxon>Agaricomycotina</taxon>
        <taxon>Agaricomycetes</taxon>
        <taxon>Polyporales</taxon>
        <taxon>Phanerochaetaceae</taxon>
        <taxon>Phanerochaete</taxon>
    </lineage>
</organism>
<protein>
    <submittedName>
        <fullName evidence="1">Uncharacterized protein</fullName>
    </submittedName>
</protein>
<sequence length="211" mass="23495">MLQASWPTGALSMCRRRRRHIRNCEARATDATGCAAAEIETSKNEEGVGRDYVGAVETSLVLRVILPDPGRHPLRSLEHGRRAIRLPFSLYHVLGPKRDLTALPAVPTSLPKITMWTARVPRRSSLISIFFSFHVHGPSLFPLRPQVERKWCAAGNHQTPSTAHIDDGARLSSLYMHTAEQSKTMVETRSIEAGPFVRVGSPKMVTDIRRA</sequence>
<comment type="caution">
    <text evidence="1">The sequence shown here is derived from an EMBL/GenBank/DDBJ whole genome shotgun (WGS) entry which is preliminary data.</text>
</comment>
<dbReference type="Proteomes" id="UP000703269">
    <property type="component" value="Unassembled WGS sequence"/>
</dbReference>
<evidence type="ECO:0000313" key="2">
    <source>
        <dbReference type="Proteomes" id="UP000703269"/>
    </source>
</evidence>
<dbReference type="EMBL" id="BPQB01000028">
    <property type="protein sequence ID" value="GJE92750.1"/>
    <property type="molecule type" value="Genomic_DNA"/>
</dbReference>
<keyword evidence="2" id="KW-1185">Reference proteome</keyword>
<accession>A0A9P3GDH8</accession>